<evidence type="ECO:0000313" key="4">
    <source>
        <dbReference type="Proteomes" id="UP000007148"/>
    </source>
</evidence>
<keyword evidence="2" id="KW-1133">Transmembrane helix</keyword>
<feature type="transmembrane region" description="Helical" evidence="2">
    <location>
        <begin position="397"/>
        <end position="417"/>
    </location>
</feature>
<dbReference type="eggNOG" id="ENOG502SPCF">
    <property type="taxonomic scope" value="Eukaryota"/>
</dbReference>
<sequence length="726" mass="79567">MSTTASSPRLPGPTEASPLLRARYSTGYNDPIPISPSPNAGTSSWAQYTSLPALASAGAIEMVVEMPSLMSFISLLPPPREMTYESMERVLPAGLSPAVNASRPAQQSAISPRKTAFLLASLLWLYLHPTSTSVPRDAHGEHSATGTWDLWRRVEDELRGRRVLIGLIMTIWGTFANEGDGRNAGSVEEVLWTEIPMEDTGRETVRVIDLASAEDAPVWFLSHPLVMISLRTTWSRGIPTPVVRQGVWVAFDRFSTPRVTHAIFLGHYLFYLYQLSYLILSPPASPIYLLPSRPPSYREYYLLVYSLSAVPLNQPPTLSLLPFAFVALALVLAYPGVPTPNTSTHSLLLLSLSLLLLQLHLPNPSYIPTPLYLFEPKRVLPLATLVKGLLKRAVRPGMFFFAPVVLLVGIVLAQALGDSFPLFDLPSLLLDRFLTWLGEPARGGTVEIQTQSSLTVTGPSHPQTRITLLLLFLASLGAMFTLVNSLIMLFPGSVSSKGALEPRDEYEAYLVQARREEQSRGRANANPGGNGKNVSDDWRAPSEAMTILDDRSRVISIGAATSSGGGPWERYGPATATSAKRSFVGVIRRYQHLRLLSLLEPSSNGPYPTHARILRKPCGRVVLPPCFNLLAWLVGSLPALLIRWTMSSPSVSESGAHSTSITAIPEESADAEAQADTHEGNHFHQIRRGDRLHAKAEIWEGMVTRLVWRVTVGLPGLLLGGVWIWK</sequence>
<proteinExistence type="predicted"/>
<dbReference type="EMBL" id="CAFZ01000095">
    <property type="protein sequence ID" value="CCA70813.1"/>
    <property type="molecule type" value="Genomic_DNA"/>
</dbReference>
<reference evidence="3 4" key="1">
    <citation type="journal article" date="2011" name="PLoS Pathog.">
        <title>Endophytic Life Strategies Decoded by Genome and Transcriptome Analyses of the Mutualistic Root Symbiont Piriformospora indica.</title>
        <authorList>
            <person name="Zuccaro A."/>
            <person name="Lahrmann U."/>
            <person name="Guldener U."/>
            <person name="Langen G."/>
            <person name="Pfiffi S."/>
            <person name="Biedenkopf D."/>
            <person name="Wong P."/>
            <person name="Samans B."/>
            <person name="Grimm C."/>
            <person name="Basiewicz M."/>
            <person name="Murat C."/>
            <person name="Martin F."/>
            <person name="Kogel K.H."/>
        </authorList>
    </citation>
    <scope>NUCLEOTIDE SEQUENCE [LARGE SCALE GENOMIC DNA]</scope>
    <source>
        <strain evidence="3 4">DSM 11827</strain>
    </source>
</reference>
<keyword evidence="2" id="KW-0812">Transmembrane</keyword>
<accession>G4THL8</accession>
<gene>
    <name evidence="3" type="ORF">PIIN_04748</name>
</gene>
<dbReference type="OrthoDB" id="3941538at2759"/>
<dbReference type="HOGENOM" id="CLU_381350_0_0_1"/>
<feature type="transmembrane region" description="Helical" evidence="2">
    <location>
        <begin position="268"/>
        <end position="290"/>
    </location>
</feature>
<evidence type="ECO:0000313" key="3">
    <source>
        <dbReference type="EMBL" id="CCA70813.1"/>
    </source>
</evidence>
<organism evidence="3 4">
    <name type="scientific">Serendipita indica (strain DSM 11827)</name>
    <name type="common">Root endophyte fungus</name>
    <name type="synonym">Piriformospora indica</name>
    <dbReference type="NCBI Taxonomy" id="1109443"/>
    <lineage>
        <taxon>Eukaryota</taxon>
        <taxon>Fungi</taxon>
        <taxon>Dikarya</taxon>
        <taxon>Basidiomycota</taxon>
        <taxon>Agaricomycotina</taxon>
        <taxon>Agaricomycetes</taxon>
        <taxon>Sebacinales</taxon>
        <taxon>Serendipitaceae</taxon>
        <taxon>Serendipita</taxon>
    </lineage>
</organism>
<feature type="transmembrane region" description="Helical" evidence="2">
    <location>
        <begin position="318"/>
        <end position="337"/>
    </location>
</feature>
<feature type="region of interest" description="Disordered" evidence="1">
    <location>
        <begin position="517"/>
        <end position="537"/>
    </location>
</feature>
<protein>
    <submittedName>
        <fullName evidence="3">Uncharacterized protein</fullName>
    </submittedName>
</protein>
<feature type="transmembrane region" description="Helical" evidence="2">
    <location>
        <begin position="466"/>
        <end position="490"/>
    </location>
</feature>
<dbReference type="InParanoid" id="G4THL8"/>
<keyword evidence="2" id="KW-0472">Membrane</keyword>
<evidence type="ECO:0000256" key="2">
    <source>
        <dbReference type="SAM" id="Phobius"/>
    </source>
</evidence>
<feature type="transmembrane region" description="Helical" evidence="2">
    <location>
        <begin position="706"/>
        <end position="725"/>
    </location>
</feature>
<dbReference type="AlphaFoldDB" id="G4THL8"/>
<dbReference type="Proteomes" id="UP000007148">
    <property type="component" value="Unassembled WGS sequence"/>
</dbReference>
<comment type="caution">
    <text evidence="3">The sequence shown here is derived from an EMBL/GenBank/DDBJ whole genome shotgun (WGS) entry which is preliminary data.</text>
</comment>
<name>G4THL8_SERID</name>
<keyword evidence="4" id="KW-1185">Reference proteome</keyword>
<evidence type="ECO:0000256" key="1">
    <source>
        <dbReference type="SAM" id="MobiDB-lite"/>
    </source>
</evidence>